<dbReference type="RefSeq" id="WP_114302486.1">
    <property type="nucleotide sequence ID" value="NZ_QPIE01000001.1"/>
</dbReference>
<accession>A0A429V1K9</accession>
<accession>A0A368N588</accession>
<proteinExistence type="predicted"/>
<evidence type="ECO:0000313" key="1">
    <source>
        <dbReference type="EMBL" id="RCU44711.1"/>
    </source>
</evidence>
<gene>
    <name evidence="1" type="ORF">DQ356_00320</name>
</gene>
<evidence type="ECO:0000313" key="2">
    <source>
        <dbReference type="Proteomes" id="UP000252172"/>
    </source>
</evidence>
<dbReference type="EMBL" id="QPIE01000001">
    <property type="protein sequence ID" value="RCU44711.1"/>
    <property type="molecule type" value="Genomic_DNA"/>
</dbReference>
<dbReference type="AlphaFoldDB" id="A0A368N588"/>
<dbReference type="Proteomes" id="UP000252172">
    <property type="component" value="Unassembled WGS sequence"/>
</dbReference>
<organism evidence="1 2">
    <name type="scientific">Chryseobacterium lacus</name>
    <dbReference type="NCBI Taxonomy" id="2058346"/>
    <lineage>
        <taxon>Bacteria</taxon>
        <taxon>Pseudomonadati</taxon>
        <taxon>Bacteroidota</taxon>
        <taxon>Flavobacteriia</taxon>
        <taxon>Flavobacteriales</taxon>
        <taxon>Weeksellaceae</taxon>
        <taxon>Chryseobacterium group</taxon>
        <taxon>Chryseobacterium</taxon>
    </lineage>
</organism>
<keyword evidence="2" id="KW-1185">Reference proteome</keyword>
<reference evidence="1 2" key="1">
    <citation type="submission" date="2018-07" db="EMBL/GenBank/DDBJ databases">
        <title>Chryseobacterium lacus sp. nov., isolated from lake water.</title>
        <authorList>
            <person name="Li C.-M."/>
        </authorList>
    </citation>
    <scope>NUCLEOTIDE SEQUENCE [LARGE SCALE GENOMIC DNA]</scope>
    <source>
        <strain evidence="1 2">YLOS41</strain>
    </source>
</reference>
<comment type="caution">
    <text evidence="1">The sequence shown here is derived from an EMBL/GenBank/DDBJ whole genome shotgun (WGS) entry which is preliminary data.</text>
</comment>
<name>A0A368N588_9FLAO</name>
<protein>
    <submittedName>
        <fullName evidence="1">Uncharacterized protein</fullName>
    </submittedName>
</protein>
<dbReference type="OrthoDB" id="1263048at2"/>
<sequence>MSENILSLEDLKFLENLHQKYGIDFLRFDENGIKINNEHIVFDDISNVDYYNMLTEISKKLKYRLNSNFQMNFSSGFKFDVERLSSFPTFND</sequence>